<feature type="compositionally biased region" description="Acidic residues" evidence="1">
    <location>
        <begin position="236"/>
        <end position="247"/>
    </location>
</feature>
<evidence type="ECO:0000313" key="4">
    <source>
        <dbReference type="Proteomes" id="UP000186817"/>
    </source>
</evidence>
<organism evidence="3 4">
    <name type="scientific">Symbiodinium microadriaticum</name>
    <name type="common">Dinoflagellate</name>
    <name type="synonym">Zooxanthella microadriatica</name>
    <dbReference type="NCBI Taxonomy" id="2951"/>
    <lineage>
        <taxon>Eukaryota</taxon>
        <taxon>Sar</taxon>
        <taxon>Alveolata</taxon>
        <taxon>Dinophyceae</taxon>
        <taxon>Suessiales</taxon>
        <taxon>Symbiodiniaceae</taxon>
        <taxon>Symbiodinium</taxon>
    </lineage>
</organism>
<feature type="region of interest" description="Disordered" evidence="1">
    <location>
        <begin position="179"/>
        <end position="263"/>
    </location>
</feature>
<dbReference type="AlphaFoldDB" id="A0A1Q9EVZ8"/>
<feature type="chain" id="PRO_5012706118" evidence="2">
    <location>
        <begin position="18"/>
        <end position="291"/>
    </location>
</feature>
<evidence type="ECO:0000256" key="2">
    <source>
        <dbReference type="SAM" id="SignalP"/>
    </source>
</evidence>
<name>A0A1Q9EVZ8_SYMMI</name>
<feature type="compositionally biased region" description="Low complexity" evidence="1">
    <location>
        <begin position="208"/>
        <end position="222"/>
    </location>
</feature>
<protein>
    <submittedName>
        <fullName evidence="3">Uncharacterized protein</fullName>
    </submittedName>
</protein>
<evidence type="ECO:0000256" key="1">
    <source>
        <dbReference type="SAM" id="MobiDB-lite"/>
    </source>
</evidence>
<sequence length="291" mass="30881">MANALPIVGMILVLAAAAATMKAMLRQPEQPPAPTQAFNPVIGPTEVPATNHCEMLFVSPGLRNVACGLLAVEKGLLLCTPSGVLNQSSNVSVDMAITVARRLTHLRLEDAKASKAADKQTIDDLVSSYEGGHEAMNHFVREHIHNALKRAPEAQTNPEALTRGQDDLRKLLHRLVDASLPPDSQASTQPAQPAGKTGCRSATVPAQVSSSRSGSLVLSSRGIPQSPASSLRSDDEACSSDESSDDDKELRSAGNPPEGGWQSWVSAHLGSRLVSIPSSLFSRRHWEEPGP</sequence>
<keyword evidence="2" id="KW-0732">Signal</keyword>
<accession>A0A1Q9EVZ8</accession>
<reference evidence="3 4" key="1">
    <citation type="submission" date="2016-02" db="EMBL/GenBank/DDBJ databases">
        <title>Genome analysis of coral dinoflagellate symbionts highlights evolutionary adaptations to a symbiotic lifestyle.</title>
        <authorList>
            <person name="Aranda M."/>
            <person name="Li Y."/>
            <person name="Liew Y.J."/>
            <person name="Baumgarten S."/>
            <person name="Simakov O."/>
            <person name="Wilson M."/>
            <person name="Piel J."/>
            <person name="Ashoor H."/>
            <person name="Bougouffa S."/>
            <person name="Bajic V.B."/>
            <person name="Ryu T."/>
            <person name="Ravasi T."/>
            <person name="Bayer T."/>
            <person name="Micklem G."/>
            <person name="Kim H."/>
            <person name="Bhak J."/>
            <person name="Lajeunesse T.C."/>
            <person name="Voolstra C.R."/>
        </authorList>
    </citation>
    <scope>NUCLEOTIDE SEQUENCE [LARGE SCALE GENOMIC DNA]</scope>
    <source>
        <strain evidence="3 4">CCMP2467</strain>
    </source>
</reference>
<feature type="compositionally biased region" description="Polar residues" evidence="1">
    <location>
        <begin position="182"/>
        <end position="191"/>
    </location>
</feature>
<keyword evidence="4" id="KW-1185">Reference proteome</keyword>
<dbReference type="OrthoDB" id="10357042at2759"/>
<proteinExistence type="predicted"/>
<comment type="caution">
    <text evidence="3">The sequence shown here is derived from an EMBL/GenBank/DDBJ whole genome shotgun (WGS) entry which is preliminary data.</text>
</comment>
<dbReference type="EMBL" id="LSRX01000057">
    <property type="protein sequence ID" value="OLQ11555.1"/>
    <property type="molecule type" value="Genomic_DNA"/>
</dbReference>
<dbReference type="Proteomes" id="UP000186817">
    <property type="component" value="Unassembled WGS sequence"/>
</dbReference>
<evidence type="ECO:0000313" key="3">
    <source>
        <dbReference type="EMBL" id="OLQ11555.1"/>
    </source>
</evidence>
<feature type="signal peptide" evidence="2">
    <location>
        <begin position="1"/>
        <end position="17"/>
    </location>
</feature>
<gene>
    <name evidence="3" type="ORF">AK812_SmicGene4577</name>
</gene>